<organism evidence="2 3">
    <name type="scientific">Symbiochloris irregularis</name>
    <dbReference type="NCBI Taxonomy" id="706552"/>
    <lineage>
        <taxon>Eukaryota</taxon>
        <taxon>Viridiplantae</taxon>
        <taxon>Chlorophyta</taxon>
        <taxon>core chlorophytes</taxon>
        <taxon>Trebouxiophyceae</taxon>
        <taxon>Trebouxiales</taxon>
        <taxon>Trebouxiaceae</taxon>
        <taxon>Symbiochloris</taxon>
    </lineage>
</organism>
<dbReference type="SUPFAM" id="SSF69572">
    <property type="entry name" value="Activating enzymes of the ubiquitin-like proteins"/>
    <property type="match status" value="1"/>
</dbReference>
<dbReference type="GO" id="GO:0019948">
    <property type="term" value="F:SUMO activating enzyme activity"/>
    <property type="evidence" value="ECO:0007669"/>
    <property type="project" value="TreeGrafter"/>
</dbReference>
<proteinExistence type="predicted"/>
<dbReference type="PANTHER" id="PTHR10953">
    <property type="entry name" value="UBIQUITIN-ACTIVATING ENZYME E1"/>
    <property type="match status" value="1"/>
</dbReference>
<dbReference type="GO" id="GO:0031510">
    <property type="term" value="C:SUMO activating enzyme complex"/>
    <property type="evidence" value="ECO:0007669"/>
    <property type="project" value="TreeGrafter"/>
</dbReference>
<sequence>MHGLTAAQAAVYDRQLRVWGVDTQRRLTAAKILIAGLQGVAAEVAKNIVLAGVGQLTLLDESCCAQAAPGNFLVPAAAPRKSRVAQQSSETLQHMNPLVTVSARSGSPEAETDLSFIKGYQVLLLAGANLQTMLRYDQACTAYGVAFYTVISRGSNSYFFANLHEHAYTLTKAPQSEGGPQVTEAKTVTFPSLEQALFRSWKGLKLRRTNSLFFTVQGCMLFEQ</sequence>
<keyword evidence="3" id="KW-1185">Reference proteome</keyword>
<protein>
    <recommendedName>
        <fullName evidence="1">THIF-type NAD/FAD binding fold domain-containing protein</fullName>
    </recommendedName>
</protein>
<evidence type="ECO:0000313" key="2">
    <source>
        <dbReference type="EMBL" id="KAK9785099.1"/>
    </source>
</evidence>
<dbReference type="GO" id="GO:0016925">
    <property type="term" value="P:protein sumoylation"/>
    <property type="evidence" value="ECO:0007669"/>
    <property type="project" value="TreeGrafter"/>
</dbReference>
<dbReference type="InterPro" id="IPR000594">
    <property type="entry name" value="ThiF_NAD_FAD-bd"/>
</dbReference>
<feature type="domain" description="THIF-type NAD/FAD binding fold" evidence="1">
    <location>
        <begin position="12"/>
        <end position="165"/>
    </location>
</feature>
<reference evidence="2 3" key="1">
    <citation type="journal article" date="2024" name="Nat. Commun.">
        <title>Phylogenomics reveals the evolutionary origins of lichenization in chlorophyte algae.</title>
        <authorList>
            <person name="Puginier C."/>
            <person name="Libourel C."/>
            <person name="Otte J."/>
            <person name="Skaloud P."/>
            <person name="Haon M."/>
            <person name="Grisel S."/>
            <person name="Petersen M."/>
            <person name="Berrin J.G."/>
            <person name="Delaux P.M."/>
            <person name="Dal Grande F."/>
            <person name="Keller J."/>
        </authorList>
    </citation>
    <scope>NUCLEOTIDE SEQUENCE [LARGE SCALE GENOMIC DNA]</scope>
    <source>
        <strain evidence="2 3">SAG 2036</strain>
    </source>
</reference>
<dbReference type="InterPro" id="IPR045886">
    <property type="entry name" value="ThiF/MoeB/HesA"/>
</dbReference>
<dbReference type="InterPro" id="IPR035985">
    <property type="entry name" value="Ubiquitin-activating_enz"/>
</dbReference>
<evidence type="ECO:0000313" key="3">
    <source>
        <dbReference type="Proteomes" id="UP001465755"/>
    </source>
</evidence>
<comment type="caution">
    <text evidence="2">The sequence shown here is derived from an EMBL/GenBank/DDBJ whole genome shotgun (WGS) entry which is preliminary data.</text>
</comment>
<dbReference type="Pfam" id="PF00899">
    <property type="entry name" value="ThiF"/>
    <property type="match status" value="1"/>
</dbReference>
<accession>A0AAW1NLN6</accession>
<dbReference type="EMBL" id="JALJOQ010000318">
    <property type="protein sequence ID" value="KAK9785099.1"/>
    <property type="molecule type" value="Genomic_DNA"/>
</dbReference>
<dbReference type="Gene3D" id="3.40.50.720">
    <property type="entry name" value="NAD(P)-binding Rossmann-like Domain"/>
    <property type="match status" value="1"/>
</dbReference>
<name>A0AAW1NLN6_9CHLO</name>
<dbReference type="GO" id="GO:0005737">
    <property type="term" value="C:cytoplasm"/>
    <property type="evidence" value="ECO:0007669"/>
    <property type="project" value="TreeGrafter"/>
</dbReference>
<evidence type="ECO:0000259" key="1">
    <source>
        <dbReference type="Pfam" id="PF00899"/>
    </source>
</evidence>
<dbReference type="AlphaFoldDB" id="A0AAW1NLN6"/>
<dbReference type="Proteomes" id="UP001465755">
    <property type="component" value="Unassembled WGS sequence"/>
</dbReference>
<dbReference type="PANTHER" id="PTHR10953:SF162">
    <property type="entry name" value="SUMO-ACTIVATING ENZYME SUBUNIT 1"/>
    <property type="match status" value="1"/>
</dbReference>
<gene>
    <name evidence="2" type="ORF">WJX73_006306</name>
</gene>